<keyword evidence="4" id="KW-0805">Transcription regulation</keyword>
<evidence type="ECO:0000256" key="7">
    <source>
        <dbReference type="SAM" id="MobiDB-lite"/>
    </source>
</evidence>
<evidence type="ECO:0000256" key="4">
    <source>
        <dbReference type="ARBA" id="ARBA00023015"/>
    </source>
</evidence>
<keyword evidence="6" id="KW-0539">Nucleus</keyword>
<evidence type="ECO:0000256" key="2">
    <source>
        <dbReference type="ARBA" id="ARBA00022553"/>
    </source>
</evidence>
<name>A0ABY7FSC1_MYAAR</name>
<evidence type="ECO:0000256" key="6">
    <source>
        <dbReference type="ARBA" id="ARBA00023242"/>
    </source>
</evidence>
<keyword evidence="5" id="KW-0804">Transcription</keyword>
<dbReference type="PANTHER" id="PTHR15528:SF11">
    <property type="entry name" value="FI18188P1"/>
    <property type="match status" value="1"/>
</dbReference>
<evidence type="ECO:0000256" key="5">
    <source>
        <dbReference type="ARBA" id="ARBA00023163"/>
    </source>
</evidence>
<evidence type="ECO:0000313" key="8">
    <source>
        <dbReference type="EMBL" id="WAR22106.1"/>
    </source>
</evidence>
<proteinExistence type="predicted"/>
<dbReference type="EMBL" id="CP111023">
    <property type="protein sequence ID" value="WAR22106.1"/>
    <property type="molecule type" value="Genomic_DNA"/>
</dbReference>
<evidence type="ECO:0000256" key="3">
    <source>
        <dbReference type="ARBA" id="ARBA00022884"/>
    </source>
</evidence>
<dbReference type="Proteomes" id="UP001164746">
    <property type="component" value="Chromosome 12"/>
</dbReference>
<feature type="region of interest" description="Disordered" evidence="7">
    <location>
        <begin position="424"/>
        <end position="446"/>
    </location>
</feature>
<gene>
    <name evidence="8" type="ORF">MAR_016080</name>
</gene>
<feature type="region of interest" description="Disordered" evidence="7">
    <location>
        <begin position="460"/>
        <end position="482"/>
    </location>
</feature>
<protein>
    <submittedName>
        <fullName evidence="8">PPRC1-like protein</fullName>
    </submittedName>
</protein>
<keyword evidence="9" id="KW-1185">Reference proteome</keyword>
<reference evidence="8" key="1">
    <citation type="submission" date="2022-11" db="EMBL/GenBank/DDBJ databases">
        <title>Centuries of genome instability and evolution in soft-shell clam transmissible cancer (bioRxiv).</title>
        <authorList>
            <person name="Hart S.F.M."/>
            <person name="Yonemitsu M.A."/>
            <person name="Giersch R.M."/>
            <person name="Beal B.F."/>
            <person name="Arriagada G."/>
            <person name="Davis B.W."/>
            <person name="Ostrander E.A."/>
            <person name="Goff S.P."/>
            <person name="Metzger M.J."/>
        </authorList>
    </citation>
    <scope>NUCLEOTIDE SEQUENCE</scope>
    <source>
        <strain evidence="8">MELC-2E11</strain>
        <tissue evidence="8">Siphon/mantle</tissue>
    </source>
</reference>
<accession>A0ABY7FSC1</accession>
<feature type="compositionally biased region" description="Low complexity" evidence="7">
    <location>
        <begin position="462"/>
        <end position="473"/>
    </location>
</feature>
<sequence length="571" mass="64119">MELDVEADIVSDLYIHALGPDYNLDFGFMEQTIIDDVMSTISTHSTMPEEATPNLLEMKSHSFERCPSLNVKNNCVESCPPLKMKSLLQDSGILQKPVEAKKECIEATDVGSLLEQFEEASQGLDSEQTSRNNGTYNDNQSLITFHSAIESEQIMDSNGNVEKTIMASAEHLQNVKPNQKPKTAVMLPMMVPAKRGRGRAMTRGHPVAMPTNCTPRRLQRIMMQNSSLKDSHALFEEQKAKEIEAKSKVILKVKDCAKVIENYISMKKEKTQLIEKETEQENVTVVEEKNVCEQVNFDHGYSKMASNTVASNDNKDCEDGEIVVDDFENEDRNRRKRDNSENDGQFFDKIPSYYTALSIPRKQIRKTASCAYGRGGIAVHDHIESRAISPVRDTSAYNKLPEYFSSFTNSTKYDSVNESDQVFKSMEESKTSSGYSSREHSPAISTMSSRVLHVIPRSWLAQGQDQGRQRGPGVENSASDQTDLDRILSRHQNPSLGQDHVQENIAGGKKIPELRQFDLCFGGRRQFCDIEYADLDGNKEVEEEYDSAPKHGGGLDFDALLRQAQAKIKKS</sequence>
<evidence type="ECO:0000256" key="1">
    <source>
        <dbReference type="ARBA" id="ARBA00004123"/>
    </source>
</evidence>
<evidence type="ECO:0000313" key="9">
    <source>
        <dbReference type="Proteomes" id="UP001164746"/>
    </source>
</evidence>
<dbReference type="InterPro" id="IPR034605">
    <property type="entry name" value="PGC-1"/>
</dbReference>
<dbReference type="PANTHER" id="PTHR15528">
    <property type="entry name" value="PEROXISOME PROLIFERATOR ACTIVATED RECEPTOR GAMMA COACTIVATOR 1 PGC-1 -RELATED"/>
    <property type="match status" value="1"/>
</dbReference>
<keyword evidence="3" id="KW-0694">RNA-binding</keyword>
<comment type="subcellular location">
    <subcellularLocation>
        <location evidence="1">Nucleus</location>
    </subcellularLocation>
</comment>
<keyword evidence="2" id="KW-0597">Phosphoprotein</keyword>
<organism evidence="8 9">
    <name type="scientific">Mya arenaria</name>
    <name type="common">Soft-shell clam</name>
    <dbReference type="NCBI Taxonomy" id="6604"/>
    <lineage>
        <taxon>Eukaryota</taxon>
        <taxon>Metazoa</taxon>
        <taxon>Spiralia</taxon>
        <taxon>Lophotrochozoa</taxon>
        <taxon>Mollusca</taxon>
        <taxon>Bivalvia</taxon>
        <taxon>Autobranchia</taxon>
        <taxon>Heteroconchia</taxon>
        <taxon>Euheterodonta</taxon>
        <taxon>Imparidentia</taxon>
        <taxon>Neoheterodontei</taxon>
        <taxon>Myida</taxon>
        <taxon>Myoidea</taxon>
        <taxon>Myidae</taxon>
        <taxon>Mya</taxon>
    </lineage>
</organism>